<evidence type="ECO:0000313" key="2">
    <source>
        <dbReference type="EMBL" id="PRD16638.1"/>
    </source>
</evidence>
<dbReference type="RefSeq" id="WP_105591218.1">
    <property type="nucleotide sequence ID" value="NZ_PDET01000002.1"/>
</dbReference>
<evidence type="ECO:0000313" key="3">
    <source>
        <dbReference type="Proteomes" id="UP000239181"/>
    </source>
</evidence>
<name>A0A2S9IFU7_9GAMM</name>
<sequence>MMTLIARNTLIGGCVLLCSWPLYASSFNQQDDDEVRLRLRNELRRADKPSAGSGRDIYAWVQGAALEYNSRYFQDRVGVDIGDFYVYKLGARNNWSSRWYLNGTDSFNRYTAALKFKVSEQLYIKAGRMVTDSAYTGGKDLLIINSSSQRTVPTLSDAVLMQYRVDDELDIYAMYRHGIYTYPDVAEGVHKTGPVNPATYRHDTLRPQYIAALAWQRQCDNAGLAVSWQKDVAAQVMTKAARCIPLAGDGQATIKPEFMAFYARLNGTSAGYDGPDNAWVMSGQLSYIVPRGRLSFGVGKAGKKPNGLSGIDTDLGYPFDLSIDRNHSDMWSVQLGGTLNLPGDTFVGIAPILTHGYEDTRHRVTINGLSTNLLFGYQSQSGLFKGAKALLVLNKAREHRNGSAFGDRLDYYDIKMNLQYDFMLK</sequence>
<keyword evidence="1" id="KW-0732">Signal</keyword>
<dbReference type="OrthoDB" id="5864637at2"/>
<dbReference type="AlphaFoldDB" id="A0A2S9IFU7"/>
<dbReference type="EMBL" id="PDET01000002">
    <property type="protein sequence ID" value="PRD16638.1"/>
    <property type="molecule type" value="Genomic_DNA"/>
</dbReference>
<proteinExistence type="predicted"/>
<dbReference type="InterPro" id="IPR023614">
    <property type="entry name" value="Porin_dom_sf"/>
</dbReference>
<evidence type="ECO:0000256" key="1">
    <source>
        <dbReference type="SAM" id="SignalP"/>
    </source>
</evidence>
<reference evidence="2 3" key="1">
    <citation type="submission" date="2017-10" db="EMBL/GenBank/DDBJ databases">
        <title>Draft genome of two endophytic bacteria isolated from 'guarana' Paullinia cupana (Mart.) Ducke.</title>
        <authorList>
            <person name="Siqueira K.A."/>
            <person name="Liotti R.G."/>
            <person name="Mendes T.A."/>
            <person name="Soares M.A."/>
        </authorList>
    </citation>
    <scope>NUCLEOTIDE SEQUENCE [LARGE SCALE GENOMIC DNA]</scope>
    <source>
        <strain evidence="2 3">342</strain>
    </source>
</reference>
<feature type="signal peptide" evidence="1">
    <location>
        <begin position="1"/>
        <end position="24"/>
    </location>
</feature>
<dbReference type="Proteomes" id="UP000239181">
    <property type="component" value="Unassembled WGS sequence"/>
</dbReference>
<accession>A0A2S9IFU7</accession>
<gene>
    <name evidence="2" type="ORF">CQW29_02950</name>
</gene>
<dbReference type="Gene3D" id="2.40.160.10">
    <property type="entry name" value="Porin"/>
    <property type="match status" value="1"/>
</dbReference>
<feature type="chain" id="PRO_5015611105" evidence="1">
    <location>
        <begin position="25"/>
        <end position="425"/>
    </location>
</feature>
<comment type="caution">
    <text evidence="2">The sequence shown here is derived from an EMBL/GenBank/DDBJ whole genome shotgun (WGS) entry which is preliminary data.</text>
</comment>
<organism evidence="2 3">
    <name type="scientific">Pantoea coffeiphila</name>
    <dbReference type="NCBI Taxonomy" id="1465635"/>
    <lineage>
        <taxon>Bacteria</taxon>
        <taxon>Pseudomonadati</taxon>
        <taxon>Pseudomonadota</taxon>
        <taxon>Gammaproteobacteria</taxon>
        <taxon>Enterobacterales</taxon>
        <taxon>Erwiniaceae</taxon>
        <taxon>Pantoea</taxon>
    </lineage>
</organism>
<protein>
    <submittedName>
        <fullName evidence="2">Glucuronide uptake porin UidC</fullName>
    </submittedName>
</protein>
<keyword evidence="3" id="KW-1185">Reference proteome</keyword>